<organism evidence="2 3">
    <name type="scientific">Brassica cretica</name>
    <name type="common">Mustard</name>
    <dbReference type="NCBI Taxonomy" id="69181"/>
    <lineage>
        <taxon>Eukaryota</taxon>
        <taxon>Viridiplantae</taxon>
        <taxon>Streptophyta</taxon>
        <taxon>Embryophyta</taxon>
        <taxon>Tracheophyta</taxon>
        <taxon>Spermatophyta</taxon>
        <taxon>Magnoliopsida</taxon>
        <taxon>eudicotyledons</taxon>
        <taxon>Gunneridae</taxon>
        <taxon>Pentapetalae</taxon>
        <taxon>rosids</taxon>
        <taxon>malvids</taxon>
        <taxon>Brassicales</taxon>
        <taxon>Brassicaceae</taxon>
        <taxon>Brassiceae</taxon>
        <taxon>Brassica</taxon>
    </lineage>
</organism>
<feature type="region of interest" description="Disordered" evidence="1">
    <location>
        <begin position="1"/>
        <end position="42"/>
    </location>
</feature>
<dbReference type="Proteomes" id="UP000266723">
    <property type="component" value="Unassembled WGS sequence"/>
</dbReference>
<accession>A0ABQ7DLL3</accession>
<protein>
    <recommendedName>
        <fullName evidence="4">DCD domain-containing protein</fullName>
    </recommendedName>
</protein>
<name>A0ABQ7DLL3_BRACR</name>
<evidence type="ECO:0000313" key="2">
    <source>
        <dbReference type="EMBL" id="KAF3578487.1"/>
    </source>
</evidence>
<comment type="caution">
    <text evidence="2">The sequence shown here is derived from an EMBL/GenBank/DDBJ whole genome shotgun (WGS) entry which is preliminary data.</text>
</comment>
<gene>
    <name evidence="2" type="ORF">DY000_02031457</name>
</gene>
<keyword evidence="3" id="KW-1185">Reference proteome</keyword>
<feature type="compositionally biased region" description="Polar residues" evidence="1">
    <location>
        <begin position="1"/>
        <end position="16"/>
    </location>
</feature>
<sequence length="245" mass="27208">MSKRSASSTPSMTNRAGSKRRIDSPVSRSNSPPDPDTGSEYDLAAPLPYAYASPPLIGPASSVSEDDLVEWRRKYSLSSSTILRIPAPEERASSFIPGQIAIYEAFFDIGFRGRLLVAIQNLGDLENLSFGINEVLFSYHLAPLNGNEGRLHLRPRSGLPIVEEIQKGDRKGSAFSKKWQERYLECTPFFQRDRIPLFEHASFPLVVVKYLSYLVTARYTVAASGGTCLGTLATILSRPIKRRPR</sequence>
<evidence type="ECO:0008006" key="4">
    <source>
        <dbReference type="Google" id="ProtNLM"/>
    </source>
</evidence>
<reference evidence="2 3" key="1">
    <citation type="journal article" date="2020" name="BMC Genomics">
        <title>Intraspecific diversification of the crop wild relative Brassica cretica Lam. using demographic model selection.</title>
        <authorList>
            <person name="Kioukis A."/>
            <person name="Michalopoulou V.A."/>
            <person name="Briers L."/>
            <person name="Pirintsos S."/>
            <person name="Studholme D.J."/>
            <person name="Pavlidis P."/>
            <person name="Sarris P.F."/>
        </authorList>
    </citation>
    <scope>NUCLEOTIDE SEQUENCE [LARGE SCALE GENOMIC DNA]</scope>
    <source>
        <strain evidence="3">cv. PFS-1207/04</strain>
    </source>
</reference>
<evidence type="ECO:0000256" key="1">
    <source>
        <dbReference type="SAM" id="MobiDB-lite"/>
    </source>
</evidence>
<dbReference type="EMBL" id="QGKV02000649">
    <property type="protein sequence ID" value="KAF3578487.1"/>
    <property type="molecule type" value="Genomic_DNA"/>
</dbReference>
<evidence type="ECO:0000313" key="3">
    <source>
        <dbReference type="Proteomes" id="UP000266723"/>
    </source>
</evidence>
<proteinExistence type="predicted"/>